<dbReference type="Gene3D" id="1.10.10.10">
    <property type="entry name" value="Winged helix-like DNA-binding domain superfamily/Winged helix DNA-binding domain"/>
    <property type="match status" value="1"/>
</dbReference>
<keyword evidence="9" id="KW-1185">Reference proteome</keyword>
<dbReference type="PANTHER" id="PTHR35807">
    <property type="entry name" value="TRANSCRIPTIONAL REGULATOR REDD-RELATED"/>
    <property type="match status" value="1"/>
</dbReference>
<proteinExistence type="inferred from homology"/>
<dbReference type="InterPro" id="IPR051677">
    <property type="entry name" value="AfsR-DnrI-RedD_regulator"/>
</dbReference>
<feature type="region of interest" description="Disordered" evidence="6">
    <location>
        <begin position="968"/>
        <end position="1022"/>
    </location>
</feature>
<keyword evidence="4" id="KW-0804">Transcription</keyword>
<dbReference type="Gene3D" id="1.25.40.10">
    <property type="entry name" value="Tetratricopeptide repeat domain"/>
    <property type="match status" value="2"/>
</dbReference>
<dbReference type="PRINTS" id="PR00364">
    <property type="entry name" value="DISEASERSIST"/>
</dbReference>
<dbReference type="RefSeq" id="WP_253241629.1">
    <property type="nucleotide sequence ID" value="NZ_JAMYJR010000038.1"/>
</dbReference>
<dbReference type="InterPro" id="IPR016032">
    <property type="entry name" value="Sig_transdc_resp-reg_C-effctor"/>
</dbReference>
<dbReference type="SUPFAM" id="SSF52540">
    <property type="entry name" value="P-loop containing nucleoside triphosphate hydrolases"/>
    <property type="match status" value="1"/>
</dbReference>
<dbReference type="InterPro" id="IPR027417">
    <property type="entry name" value="P-loop_NTPase"/>
</dbReference>
<keyword evidence="3 5" id="KW-0238">DNA-binding</keyword>
<dbReference type="PROSITE" id="PS51755">
    <property type="entry name" value="OMPR_PHOB"/>
    <property type="match status" value="1"/>
</dbReference>
<keyword evidence="2" id="KW-0805">Transcription regulation</keyword>
<evidence type="ECO:0000256" key="3">
    <source>
        <dbReference type="ARBA" id="ARBA00023125"/>
    </source>
</evidence>
<dbReference type="SMART" id="SM01043">
    <property type="entry name" value="BTAD"/>
    <property type="match status" value="1"/>
</dbReference>
<dbReference type="InterPro" id="IPR036388">
    <property type="entry name" value="WH-like_DNA-bd_sf"/>
</dbReference>
<protein>
    <submittedName>
        <fullName evidence="8">NB-ARC domain-containing protein</fullName>
    </submittedName>
</protein>
<comment type="caution">
    <text evidence="8">The sequence shown here is derived from an EMBL/GenBank/DDBJ whole genome shotgun (WGS) entry which is preliminary data.</text>
</comment>
<gene>
    <name evidence="8" type="ORF">M1L60_33780</name>
</gene>
<evidence type="ECO:0000256" key="5">
    <source>
        <dbReference type="PROSITE-ProRule" id="PRU01091"/>
    </source>
</evidence>
<dbReference type="Proteomes" id="UP001523369">
    <property type="component" value="Unassembled WGS sequence"/>
</dbReference>
<feature type="domain" description="OmpR/PhoB-type" evidence="7">
    <location>
        <begin position="1"/>
        <end position="106"/>
    </location>
</feature>
<organism evidence="8 9">
    <name type="scientific">Paractinoplanes aksuensis</name>
    <dbReference type="NCBI Taxonomy" id="2939490"/>
    <lineage>
        <taxon>Bacteria</taxon>
        <taxon>Bacillati</taxon>
        <taxon>Actinomycetota</taxon>
        <taxon>Actinomycetes</taxon>
        <taxon>Micromonosporales</taxon>
        <taxon>Micromonosporaceae</taxon>
        <taxon>Paractinoplanes</taxon>
    </lineage>
</organism>
<dbReference type="InterPro" id="IPR019734">
    <property type="entry name" value="TPR_rpt"/>
</dbReference>
<accession>A0ABT1DXG9</accession>
<dbReference type="Pfam" id="PF00931">
    <property type="entry name" value="NB-ARC"/>
    <property type="match status" value="1"/>
</dbReference>
<dbReference type="SUPFAM" id="SSF48452">
    <property type="entry name" value="TPR-like"/>
    <property type="match status" value="2"/>
</dbReference>
<feature type="region of interest" description="Disordered" evidence="6">
    <location>
        <begin position="259"/>
        <end position="280"/>
    </location>
</feature>
<evidence type="ECO:0000313" key="9">
    <source>
        <dbReference type="Proteomes" id="UP001523369"/>
    </source>
</evidence>
<dbReference type="EMBL" id="JAMYJR010000038">
    <property type="protein sequence ID" value="MCO8275567.1"/>
    <property type="molecule type" value="Genomic_DNA"/>
</dbReference>
<dbReference type="InterPro" id="IPR011990">
    <property type="entry name" value="TPR-like_helical_dom_sf"/>
</dbReference>
<comment type="similarity">
    <text evidence="1">Belongs to the AfsR/DnrI/RedD regulatory family.</text>
</comment>
<dbReference type="Pfam" id="PF03704">
    <property type="entry name" value="BTAD"/>
    <property type="match status" value="1"/>
</dbReference>
<reference evidence="8 9" key="1">
    <citation type="submission" date="2022-06" db="EMBL/GenBank/DDBJ databases">
        <title>New Species of the Genus Actinoplanes, ActinopZanes ferrugineus.</title>
        <authorList>
            <person name="Ding P."/>
        </authorList>
    </citation>
    <scope>NUCLEOTIDE SEQUENCE [LARGE SCALE GENOMIC DNA]</scope>
    <source>
        <strain evidence="8 9">TRM88003</strain>
    </source>
</reference>
<feature type="DNA-binding region" description="OmpR/PhoB-type" evidence="5">
    <location>
        <begin position="1"/>
        <end position="106"/>
    </location>
</feature>
<dbReference type="Gene3D" id="3.40.50.300">
    <property type="entry name" value="P-loop containing nucleotide triphosphate hydrolases"/>
    <property type="match status" value="1"/>
</dbReference>
<evidence type="ECO:0000256" key="2">
    <source>
        <dbReference type="ARBA" id="ARBA00023015"/>
    </source>
</evidence>
<dbReference type="InterPro" id="IPR002182">
    <property type="entry name" value="NB-ARC"/>
</dbReference>
<feature type="compositionally biased region" description="Basic and acidic residues" evidence="6">
    <location>
        <begin position="991"/>
        <end position="1011"/>
    </location>
</feature>
<evidence type="ECO:0000259" key="7">
    <source>
        <dbReference type="PROSITE" id="PS51755"/>
    </source>
</evidence>
<dbReference type="SMART" id="SM00028">
    <property type="entry name" value="TPR"/>
    <property type="match status" value="5"/>
</dbReference>
<feature type="compositionally biased region" description="Low complexity" evidence="6">
    <location>
        <begin position="976"/>
        <end position="985"/>
    </location>
</feature>
<sequence>MPLSGGGASLSFGVLGPLRVRRQGMQLDPGARQQRLILALLLAKAGQPVGVGEIVEVLWGPRPPASAVNVVHRYVGALRRLFEPGLPARSPGHWLLGDAAGYRMRVGPGDLDLLRLRQLAEQARSEEAAGQRPEAMAAYEEALDLWRGPCGGAAELASGDHRAFDLIDHECADLVREAATLALRLKRVRPVLPVLRRVSELRPLDEGLQAQLLLALSADGQQAEAIALYHDVRRRLADELGVDPREELREAYQTVLDQSAGEAGPGAADPSDPIASPGGTLISRPPGISAVLPAQLPAELPHFTGRDETQRRTLGLLNGHVMSQVSTPVLVIDGIPGIGKTTLAIRLAYQLAGTYPDGQLYVDLQGFDPEQAMLPPEEALRAFLNALGVSDSDIPASPRARSGLYRSVLAGRRILVVLDNARSVEQVRPLLPGAPGCLVLVTSRKRLTGLATAHGAHLMTLDVLSDEDARQFLAVRIGDTRTSADPDAVAEISARCGRLPLALAVVAARALAHPDHRLTDIARELRDAQGGLDGFSDDDMGNSIRAIFSWSYRMLGAPAARTFRLLSLHPGPDATVPAIAGLAGVPLAEARALTGELVRTGLLTERSPGRFATHDLIRAYSHELIRAHGDGPAREDAFRRLASHYRQSAYAADLLLSPTVVLEPPDASADVVAIRPSTAAEAIAWFSAERQVLRAMVHRLLDHGHVASAWRLALSLQRFNQGEGWYHDWTTMARACLEATTEAGDDLGRAYSTRSLGGAEMMWGRYDSASRLLRRSLDLFASLGLRPEQALVYRNLGQLSVEQGDDPEAVVLLGRARDIFESLGDRTGELGVLSVLTEAHSNLGQVDVCRQLANRALLIAEQLGDANALGLSYEALADSYRAAGDLSTALTYWKKATELYRQIGWQMGLTSALLNQGDIALALNDPAGARAAWRQARDLMGNLRTPQVIDKIEKRLNRLIRLQPARSYGAPTDIEPAGPAAVASGGKSGAARHECDLGIPRRPEPGQDLADKTAQPSGSAGH</sequence>
<dbReference type="SMART" id="SM00862">
    <property type="entry name" value="Trans_reg_C"/>
    <property type="match status" value="1"/>
</dbReference>
<dbReference type="InterPro" id="IPR005158">
    <property type="entry name" value="BTAD"/>
</dbReference>
<name>A0ABT1DXG9_9ACTN</name>
<dbReference type="InterPro" id="IPR001867">
    <property type="entry name" value="OmpR/PhoB-type_DNA-bd"/>
</dbReference>
<evidence type="ECO:0000256" key="4">
    <source>
        <dbReference type="ARBA" id="ARBA00023163"/>
    </source>
</evidence>
<evidence type="ECO:0000256" key="1">
    <source>
        <dbReference type="ARBA" id="ARBA00005820"/>
    </source>
</evidence>
<dbReference type="PANTHER" id="PTHR35807:SF1">
    <property type="entry name" value="TRANSCRIPTIONAL REGULATOR REDD"/>
    <property type="match status" value="1"/>
</dbReference>
<evidence type="ECO:0000256" key="6">
    <source>
        <dbReference type="SAM" id="MobiDB-lite"/>
    </source>
</evidence>
<evidence type="ECO:0000313" key="8">
    <source>
        <dbReference type="EMBL" id="MCO8275567.1"/>
    </source>
</evidence>
<dbReference type="SUPFAM" id="SSF46894">
    <property type="entry name" value="C-terminal effector domain of the bipartite response regulators"/>
    <property type="match status" value="1"/>
</dbReference>
<dbReference type="Pfam" id="PF13424">
    <property type="entry name" value="TPR_12"/>
    <property type="match status" value="1"/>
</dbReference>